<accession>A0ABV8U6F4</accession>
<organism evidence="2 3">
    <name type="scientific">Kordiimonas lipolytica</name>
    <dbReference type="NCBI Taxonomy" id="1662421"/>
    <lineage>
        <taxon>Bacteria</taxon>
        <taxon>Pseudomonadati</taxon>
        <taxon>Pseudomonadota</taxon>
        <taxon>Alphaproteobacteria</taxon>
        <taxon>Kordiimonadales</taxon>
        <taxon>Kordiimonadaceae</taxon>
        <taxon>Kordiimonas</taxon>
    </lineage>
</organism>
<dbReference type="InterPro" id="IPR029063">
    <property type="entry name" value="SAM-dependent_MTases_sf"/>
</dbReference>
<name>A0ABV8U6F4_9PROT</name>
<comment type="caution">
    <text evidence="2">The sequence shown here is derived from an EMBL/GenBank/DDBJ whole genome shotgun (WGS) entry which is preliminary data.</text>
</comment>
<evidence type="ECO:0000313" key="2">
    <source>
        <dbReference type="EMBL" id="MFC4346777.1"/>
    </source>
</evidence>
<dbReference type="PANTHER" id="PTHR20974">
    <property type="entry name" value="UPF0585 PROTEIN CG18661"/>
    <property type="match status" value="1"/>
</dbReference>
<dbReference type="SUPFAM" id="SSF53335">
    <property type="entry name" value="S-adenosyl-L-methionine-dependent methyltransferases"/>
    <property type="match status" value="1"/>
</dbReference>
<dbReference type="Pfam" id="PF06080">
    <property type="entry name" value="DUF938"/>
    <property type="match status" value="1"/>
</dbReference>
<protein>
    <submittedName>
        <fullName evidence="2">DUF938 domain-containing protein</fullName>
    </submittedName>
</protein>
<keyword evidence="3" id="KW-1185">Reference proteome</keyword>
<dbReference type="InterPro" id="IPR010342">
    <property type="entry name" value="DUF938"/>
</dbReference>
<gene>
    <name evidence="2" type="ORF">ACFO5Q_02820</name>
</gene>
<dbReference type="Gene3D" id="3.40.50.150">
    <property type="entry name" value="Vaccinia Virus protein VP39"/>
    <property type="match status" value="1"/>
</dbReference>
<feature type="compositionally biased region" description="Basic and acidic residues" evidence="1">
    <location>
        <begin position="8"/>
        <end position="19"/>
    </location>
</feature>
<proteinExistence type="predicted"/>
<dbReference type="EMBL" id="JBHSCR010000001">
    <property type="protein sequence ID" value="MFC4346777.1"/>
    <property type="molecule type" value="Genomic_DNA"/>
</dbReference>
<evidence type="ECO:0000313" key="3">
    <source>
        <dbReference type="Proteomes" id="UP001595776"/>
    </source>
</evidence>
<dbReference type="Proteomes" id="UP001595776">
    <property type="component" value="Unassembled WGS sequence"/>
</dbReference>
<sequence>MTRFFNPGKHEDAASDARLHAPATARNRDVILDVLKAHLPETGSLLEIAAGTGEHAAHIAPQFPNLHWQPTDIDPRHLDSIDAWREHVGRGNILRARHFNLLEGDWPIDHLPEPLIAVMAANLIHISPWEVSEALVSGAGQVLDTGGTLYLYGPYKREGAHTSESNEAFDTSLKERDPSWGVRDMEAVVELARDAGFGAPDIIPMPANNFSLVFKK</sequence>
<dbReference type="PANTHER" id="PTHR20974:SF0">
    <property type="entry name" value="UPF0585 PROTEIN CG18661"/>
    <property type="match status" value="1"/>
</dbReference>
<dbReference type="RefSeq" id="WP_068148511.1">
    <property type="nucleotide sequence ID" value="NZ_JBHSCR010000001.1"/>
</dbReference>
<feature type="region of interest" description="Disordered" evidence="1">
    <location>
        <begin position="1"/>
        <end position="20"/>
    </location>
</feature>
<reference evidence="3" key="1">
    <citation type="journal article" date="2019" name="Int. J. Syst. Evol. Microbiol.">
        <title>The Global Catalogue of Microorganisms (GCM) 10K type strain sequencing project: providing services to taxonomists for standard genome sequencing and annotation.</title>
        <authorList>
            <consortium name="The Broad Institute Genomics Platform"/>
            <consortium name="The Broad Institute Genome Sequencing Center for Infectious Disease"/>
            <person name="Wu L."/>
            <person name="Ma J."/>
        </authorList>
    </citation>
    <scope>NUCLEOTIDE SEQUENCE [LARGE SCALE GENOMIC DNA]</scope>
    <source>
        <strain evidence="3">CGMCC 1.15304</strain>
    </source>
</reference>
<evidence type="ECO:0000256" key="1">
    <source>
        <dbReference type="SAM" id="MobiDB-lite"/>
    </source>
</evidence>